<dbReference type="Proteomes" id="UP000093186">
    <property type="component" value="Unassembled WGS sequence"/>
</dbReference>
<keyword evidence="4" id="KW-1185">Reference proteome</keyword>
<dbReference type="OrthoDB" id="1452934at2"/>
<organism evidence="3 4">
    <name type="scientific">Tenacibaculum soleae</name>
    <dbReference type="NCBI Taxonomy" id="447689"/>
    <lineage>
        <taxon>Bacteria</taxon>
        <taxon>Pseudomonadati</taxon>
        <taxon>Bacteroidota</taxon>
        <taxon>Flavobacteriia</taxon>
        <taxon>Flavobacteriales</taxon>
        <taxon>Flavobacteriaceae</taxon>
        <taxon>Tenacibaculum</taxon>
    </lineage>
</organism>
<keyword evidence="2" id="KW-0732">Signal</keyword>
<feature type="chain" id="PRO_5008639901" evidence="2">
    <location>
        <begin position="19"/>
        <end position="306"/>
    </location>
</feature>
<sequence length="306" mass="35386">MRLSIFFILILISNSFYAQIENEHVIKAASIQDIIEQNKAYKSLEKEFNSEYKKLSNSLKNYVSEEGQEKNESEKKINELKKLVNIKFKEINEKYNFNAIELAFFPEPKANSNTLSFKDRVYINDMGIEAYKENLSDVVGKIIMIDDKGKSTMLISDFKKDKLKRVQFIPKNGEIETFKYKKGDDTNLGLFLSANVKSEEIIEYSTSDISRLVISDKEINLTKLKLKLTELEKNYKNCTFKIISGATVTQITSRKFIKKDKKIKASSFPVLGSAFTFDKHFYISTENYKRVYRIGLSTFNVDSKSI</sequence>
<keyword evidence="1" id="KW-0175">Coiled coil</keyword>
<protein>
    <submittedName>
        <fullName evidence="3">Uncharacterized protein</fullName>
    </submittedName>
</protein>
<evidence type="ECO:0000256" key="1">
    <source>
        <dbReference type="SAM" id="Coils"/>
    </source>
</evidence>
<proteinExistence type="predicted"/>
<evidence type="ECO:0000313" key="3">
    <source>
        <dbReference type="EMBL" id="OCK42542.1"/>
    </source>
</evidence>
<accession>A0A1B9XYD8</accession>
<name>A0A1B9XYD8_9FLAO</name>
<feature type="signal peptide" evidence="2">
    <location>
        <begin position="1"/>
        <end position="18"/>
    </location>
</feature>
<dbReference type="RefSeq" id="WP_068705188.1">
    <property type="nucleotide sequence ID" value="NZ_MAKX01000013.1"/>
</dbReference>
<evidence type="ECO:0000256" key="2">
    <source>
        <dbReference type="SAM" id="SignalP"/>
    </source>
</evidence>
<dbReference type="STRING" id="447689.BA195_10220"/>
<gene>
    <name evidence="3" type="ORF">BA195_10220</name>
</gene>
<dbReference type="EMBL" id="MAKX01000013">
    <property type="protein sequence ID" value="OCK42542.1"/>
    <property type="molecule type" value="Genomic_DNA"/>
</dbReference>
<dbReference type="AlphaFoldDB" id="A0A1B9XYD8"/>
<comment type="caution">
    <text evidence="3">The sequence shown here is derived from an EMBL/GenBank/DDBJ whole genome shotgun (WGS) entry which is preliminary data.</text>
</comment>
<feature type="coiled-coil region" evidence="1">
    <location>
        <begin position="214"/>
        <end position="241"/>
    </location>
</feature>
<reference evidence="3 4" key="1">
    <citation type="submission" date="2016-06" db="EMBL/GenBank/DDBJ databases">
        <title>Draft Genome Sequence of Tenacibaculum soleae UCD-KL19.</title>
        <authorList>
            <person name="Eisen J.A."/>
            <person name="Coil D.A."/>
            <person name="Lujan K.M."/>
        </authorList>
    </citation>
    <scope>NUCLEOTIDE SEQUENCE [LARGE SCALE GENOMIC DNA]</scope>
    <source>
        <strain evidence="3 4">UCD-KL19</strain>
    </source>
</reference>
<evidence type="ECO:0000313" key="4">
    <source>
        <dbReference type="Proteomes" id="UP000093186"/>
    </source>
</evidence>